<proteinExistence type="predicted"/>
<dbReference type="EMBL" id="VMNW02000058">
    <property type="protein sequence ID" value="KAA9155294.1"/>
    <property type="molecule type" value="Genomic_DNA"/>
</dbReference>
<name>A0A5N0UUP5_9PSEU</name>
<dbReference type="SUPFAM" id="SSF143744">
    <property type="entry name" value="GlcG-like"/>
    <property type="match status" value="1"/>
</dbReference>
<dbReference type="InterPro" id="IPR052517">
    <property type="entry name" value="GlcG_carb_metab_protein"/>
</dbReference>
<evidence type="ECO:0000313" key="1">
    <source>
        <dbReference type="EMBL" id="KAA9155294.1"/>
    </source>
</evidence>
<dbReference type="PANTHER" id="PTHR34309">
    <property type="entry name" value="SLR1406 PROTEIN"/>
    <property type="match status" value="1"/>
</dbReference>
<dbReference type="PANTHER" id="PTHR34309:SF1">
    <property type="entry name" value="PROTEIN GLCG"/>
    <property type="match status" value="1"/>
</dbReference>
<dbReference type="Pfam" id="PF03928">
    <property type="entry name" value="HbpS-like"/>
    <property type="match status" value="1"/>
</dbReference>
<dbReference type="RefSeq" id="WP_144757917.1">
    <property type="nucleotide sequence ID" value="NZ_VMNW02000058.1"/>
</dbReference>
<accession>A0A5N0UUP5</accession>
<dbReference type="AlphaFoldDB" id="A0A5N0UUP5"/>
<dbReference type="InterPro" id="IPR038084">
    <property type="entry name" value="PduO/GlcC-like_sf"/>
</dbReference>
<protein>
    <submittedName>
        <fullName evidence="1">Heme-binding protein</fullName>
    </submittedName>
</protein>
<evidence type="ECO:0000313" key="2">
    <source>
        <dbReference type="Proteomes" id="UP000319769"/>
    </source>
</evidence>
<sequence>MTTPLRQITTVTSAAARAIVDAAVAAAGQPSVVAVVDAAGQLSALTRMDGAPVQAIQIAQDKAYTAAGFGMPTAQWHEVLREDAPLGLGAGPAIDRFVAFGGGLPIVVDGQVVGAIGVSGGHWSDDVKIAEAGLAAL</sequence>
<organism evidence="1 2">
    <name type="scientific">Amycolatopsis acidicola</name>
    <dbReference type="NCBI Taxonomy" id="2596893"/>
    <lineage>
        <taxon>Bacteria</taxon>
        <taxon>Bacillati</taxon>
        <taxon>Actinomycetota</taxon>
        <taxon>Actinomycetes</taxon>
        <taxon>Pseudonocardiales</taxon>
        <taxon>Pseudonocardiaceae</taxon>
        <taxon>Amycolatopsis</taxon>
    </lineage>
</organism>
<dbReference type="Gene3D" id="3.30.450.150">
    <property type="entry name" value="Haem-degrading domain"/>
    <property type="match status" value="1"/>
</dbReference>
<comment type="caution">
    <text evidence="1">The sequence shown here is derived from an EMBL/GenBank/DDBJ whole genome shotgun (WGS) entry which is preliminary data.</text>
</comment>
<reference evidence="1" key="1">
    <citation type="submission" date="2019-09" db="EMBL/GenBank/DDBJ databases">
        <authorList>
            <person name="Teo W.F.A."/>
            <person name="Duangmal K."/>
        </authorList>
    </citation>
    <scope>NUCLEOTIDE SEQUENCE [LARGE SCALE GENOMIC DNA]</scope>
    <source>
        <strain evidence="1">K81G1</strain>
    </source>
</reference>
<dbReference type="Proteomes" id="UP000319769">
    <property type="component" value="Unassembled WGS sequence"/>
</dbReference>
<dbReference type="OrthoDB" id="9778896at2"/>
<gene>
    <name evidence="1" type="ORF">FPZ12_030210</name>
</gene>
<keyword evidence="2" id="KW-1185">Reference proteome</keyword>
<dbReference type="InterPro" id="IPR005624">
    <property type="entry name" value="PduO/GlcC-like"/>
</dbReference>